<protein>
    <submittedName>
        <fullName evidence="1">Uncharacterized protein</fullName>
    </submittedName>
</protein>
<dbReference type="AlphaFoldDB" id="A0A4Y2MMV0"/>
<gene>
    <name evidence="1" type="ORF">AVEN_250165_1</name>
</gene>
<evidence type="ECO:0000313" key="1">
    <source>
        <dbReference type="EMBL" id="GBN27872.1"/>
    </source>
</evidence>
<name>A0A4Y2MMV0_ARAVE</name>
<accession>A0A4Y2MMV0</accession>
<proteinExistence type="predicted"/>
<evidence type="ECO:0000313" key="2">
    <source>
        <dbReference type="Proteomes" id="UP000499080"/>
    </source>
</evidence>
<dbReference type="EMBL" id="BGPR01007561">
    <property type="protein sequence ID" value="GBN27872.1"/>
    <property type="molecule type" value="Genomic_DNA"/>
</dbReference>
<organism evidence="1 2">
    <name type="scientific">Araneus ventricosus</name>
    <name type="common">Orbweaver spider</name>
    <name type="synonym">Epeira ventricosa</name>
    <dbReference type="NCBI Taxonomy" id="182803"/>
    <lineage>
        <taxon>Eukaryota</taxon>
        <taxon>Metazoa</taxon>
        <taxon>Ecdysozoa</taxon>
        <taxon>Arthropoda</taxon>
        <taxon>Chelicerata</taxon>
        <taxon>Arachnida</taxon>
        <taxon>Araneae</taxon>
        <taxon>Araneomorphae</taxon>
        <taxon>Entelegynae</taxon>
        <taxon>Araneoidea</taxon>
        <taxon>Araneidae</taxon>
        <taxon>Araneus</taxon>
    </lineage>
</organism>
<reference evidence="1 2" key="1">
    <citation type="journal article" date="2019" name="Sci. Rep.">
        <title>Orb-weaving spider Araneus ventricosus genome elucidates the spidroin gene catalogue.</title>
        <authorList>
            <person name="Kono N."/>
            <person name="Nakamura H."/>
            <person name="Ohtoshi R."/>
            <person name="Moran D.A.P."/>
            <person name="Shinohara A."/>
            <person name="Yoshida Y."/>
            <person name="Fujiwara M."/>
            <person name="Mori M."/>
            <person name="Tomita M."/>
            <person name="Arakawa K."/>
        </authorList>
    </citation>
    <scope>NUCLEOTIDE SEQUENCE [LARGE SCALE GENOMIC DNA]</scope>
</reference>
<keyword evidence="2" id="KW-1185">Reference proteome</keyword>
<dbReference type="Proteomes" id="UP000499080">
    <property type="component" value="Unassembled WGS sequence"/>
</dbReference>
<comment type="caution">
    <text evidence="1">The sequence shown here is derived from an EMBL/GenBank/DDBJ whole genome shotgun (WGS) entry which is preliminary data.</text>
</comment>
<sequence>MDANPGKDSICMEVGIDEGTRRTFDPSSFSGIRSFSGFPAGSLLKEATFPVGRLADFNFEMVPEPLGGIGFPGQVGWLRISAKSPGLCINRMICGSKEGL</sequence>